<organism evidence="2 3">
    <name type="scientific">Austropuccinia psidii MF-1</name>
    <dbReference type="NCBI Taxonomy" id="1389203"/>
    <lineage>
        <taxon>Eukaryota</taxon>
        <taxon>Fungi</taxon>
        <taxon>Dikarya</taxon>
        <taxon>Basidiomycota</taxon>
        <taxon>Pucciniomycotina</taxon>
        <taxon>Pucciniomycetes</taxon>
        <taxon>Pucciniales</taxon>
        <taxon>Sphaerophragmiaceae</taxon>
        <taxon>Austropuccinia</taxon>
    </lineage>
</organism>
<sequence length="111" mass="13077">MAHKLRNPLQPADLVLVYNKKLESQWELLFKNHWNVPFRVISQVNNGPYELEELDGTKLTRKFAGSHIKKFYQRGNIFHMNSELGNESSEEREVEDSTLEKEEIENNEESD</sequence>
<reference evidence="2" key="1">
    <citation type="submission" date="2021-03" db="EMBL/GenBank/DDBJ databases">
        <title>Draft genome sequence of rust myrtle Austropuccinia psidii MF-1, a brazilian biotype.</title>
        <authorList>
            <person name="Quecine M.C."/>
            <person name="Pachon D.M.R."/>
            <person name="Bonatelli M.L."/>
            <person name="Correr F.H."/>
            <person name="Franceschini L.M."/>
            <person name="Leite T.F."/>
            <person name="Margarido G.R.A."/>
            <person name="Almeida C.A."/>
            <person name="Ferrarezi J.A."/>
            <person name="Labate C.A."/>
        </authorList>
    </citation>
    <scope>NUCLEOTIDE SEQUENCE</scope>
    <source>
        <strain evidence="2">MF-1</strain>
    </source>
</reference>
<protein>
    <submittedName>
        <fullName evidence="2">Uncharacterized protein</fullName>
    </submittedName>
</protein>
<evidence type="ECO:0000313" key="2">
    <source>
        <dbReference type="EMBL" id="MBW0479321.1"/>
    </source>
</evidence>
<name>A0A9Q3GTG9_9BASI</name>
<dbReference type="Proteomes" id="UP000765509">
    <property type="component" value="Unassembled WGS sequence"/>
</dbReference>
<comment type="caution">
    <text evidence="2">The sequence shown here is derived from an EMBL/GenBank/DDBJ whole genome shotgun (WGS) entry which is preliminary data.</text>
</comment>
<evidence type="ECO:0000256" key="1">
    <source>
        <dbReference type="SAM" id="MobiDB-lite"/>
    </source>
</evidence>
<gene>
    <name evidence="2" type="ORF">O181_019036</name>
</gene>
<feature type="compositionally biased region" description="Acidic residues" evidence="1">
    <location>
        <begin position="88"/>
        <end position="111"/>
    </location>
</feature>
<accession>A0A9Q3GTG9</accession>
<feature type="region of interest" description="Disordered" evidence="1">
    <location>
        <begin position="82"/>
        <end position="111"/>
    </location>
</feature>
<dbReference type="OrthoDB" id="2505904at2759"/>
<dbReference type="AlphaFoldDB" id="A0A9Q3GTG9"/>
<proteinExistence type="predicted"/>
<keyword evidence="3" id="KW-1185">Reference proteome</keyword>
<dbReference type="EMBL" id="AVOT02005538">
    <property type="protein sequence ID" value="MBW0479321.1"/>
    <property type="molecule type" value="Genomic_DNA"/>
</dbReference>
<evidence type="ECO:0000313" key="3">
    <source>
        <dbReference type="Proteomes" id="UP000765509"/>
    </source>
</evidence>